<reference evidence="1 2" key="1">
    <citation type="journal article" date="2018" name="Mol. Biol. Evol.">
        <title>Broad Genomic Sampling Reveals a Smut Pathogenic Ancestry of the Fungal Clade Ustilaginomycotina.</title>
        <authorList>
            <person name="Kijpornyongpan T."/>
            <person name="Mondo S.J."/>
            <person name="Barry K."/>
            <person name="Sandor L."/>
            <person name="Lee J."/>
            <person name="Lipzen A."/>
            <person name="Pangilinan J."/>
            <person name="LaButti K."/>
            <person name="Hainaut M."/>
            <person name="Henrissat B."/>
            <person name="Grigoriev I.V."/>
            <person name="Spatafora J.W."/>
            <person name="Aime M.C."/>
        </authorList>
    </citation>
    <scope>NUCLEOTIDE SEQUENCE [LARGE SCALE GENOMIC DNA]</scope>
    <source>
        <strain evidence="1 2">SA 807</strain>
    </source>
</reference>
<organism evidence="1 2">
    <name type="scientific">Violaceomyces palustris</name>
    <dbReference type="NCBI Taxonomy" id="1673888"/>
    <lineage>
        <taxon>Eukaryota</taxon>
        <taxon>Fungi</taxon>
        <taxon>Dikarya</taxon>
        <taxon>Basidiomycota</taxon>
        <taxon>Ustilaginomycotina</taxon>
        <taxon>Ustilaginomycetes</taxon>
        <taxon>Violaceomycetales</taxon>
        <taxon>Violaceomycetaceae</taxon>
        <taxon>Violaceomyces</taxon>
    </lineage>
</organism>
<proteinExistence type="predicted"/>
<evidence type="ECO:0000313" key="2">
    <source>
        <dbReference type="Proteomes" id="UP000245626"/>
    </source>
</evidence>
<accession>A0ACD0P0Y0</accession>
<dbReference type="EMBL" id="KZ819816">
    <property type="protein sequence ID" value="PWN51803.1"/>
    <property type="molecule type" value="Genomic_DNA"/>
</dbReference>
<keyword evidence="2" id="KW-1185">Reference proteome</keyword>
<gene>
    <name evidence="1" type="ORF">IE53DRAFT_385827</name>
</gene>
<name>A0ACD0P0Y0_9BASI</name>
<dbReference type="Proteomes" id="UP000245626">
    <property type="component" value="Unassembled WGS sequence"/>
</dbReference>
<protein>
    <submittedName>
        <fullName evidence="1">Succinyl-CoA synthetase-like protein</fullName>
    </submittedName>
</protein>
<sequence length="404" mass="43665">MAPVTGRILLRLGPTSNLFARSSRPLERQRLQVARHLHTNGKGAEEFLRQRLPQAQLEFASSAPSSSKPSTSFSFLLHADRRPQLVEGGGVDKVHFGPSLLASPRSELVASLPALLQGQGERIQAGYGLGDKGLTKLQSTHPEKVLQIPIKYQQGGLSRQDSSLFLKRLVASASAGAKPPPPISEASIEVASEMLTSFWNVFDSCEGIWFTFDLLFHPESARVEIADVFLEMDDFGRYRCEPLQQVFENRELDHNSKLAEEGGLFYIKLPDGGRVGCFGYGAGNAMATMDGLAAAGEKPANFLDGGGGANLENSKLAIETLNRDRDVKAIFVNSFGGLTRTDIVAQGIINAIRENDIKTPIIVRLKGTGSEKASEIIASSGLNMVVCDDFREAAKLAVEAAQRG</sequence>
<evidence type="ECO:0000313" key="1">
    <source>
        <dbReference type="EMBL" id="PWN51803.1"/>
    </source>
</evidence>